<dbReference type="Proteomes" id="UP000601768">
    <property type="component" value="Unassembled WGS sequence"/>
</dbReference>
<evidence type="ECO:0000313" key="1">
    <source>
        <dbReference type="EMBL" id="MBC3765038.1"/>
    </source>
</evidence>
<protein>
    <submittedName>
        <fullName evidence="1">Uncharacterized protein</fullName>
    </submittedName>
</protein>
<dbReference type="RefSeq" id="WP_186505499.1">
    <property type="nucleotide sequence ID" value="NZ_JACNEP010000002.1"/>
</dbReference>
<sequence>MSDTDSIKTHPELAQNFEKIQTLVAAEELDHETLLKLVTERDQLIQQQLGLLSGQSLQLFCQSELDRHHYIQTEVAPLFEQTSKQLAKLMHSRKAIKSYK</sequence>
<organism evidence="1 2">
    <name type="scientific">Neptunicella marina</name>
    <dbReference type="NCBI Taxonomy" id="2125989"/>
    <lineage>
        <taxon>Bacteria</taxon>
        <taxon>Pseudomonadati</taxon>
        <taxon>Pseudomonadota</taxon>
        <taxon>Gammaproteobacteria</taxon>
        <taxon>Alteromonadales</taxon>
        <taxon>Alteromonadaceae</taxon>
        <taxon>Neptunicella</taxon>
    </lineage>
</organism>
<accession>A0A8J6M0P3</accession>
<keyword evidence="2" id="KW-1185">Reference proteome</keyword>
<gene>
    <name evidence="1" type="ORF">H8B19_04055</name>
</gene>
<name>A0A8J6M0P3_9ALTE</name>
<reference evidence="1" key="2">
    <citation type="submission" date="2020-08" db="EMBL/GenBank/DDBJ databases">
        <authorList>
            <person name="Lai Q."/>
        </authorList>
    </citation>
    <scope>NUCLEOTIDE SEQUENCE</scope>
    <source>
        <strain evidence="1">S27-2</strain>
    </source>
</reference>
<proteinExistence type="predicted"/>
<comment type="caution">
    <text evidence="1">The sequence shown here is derived from an EMBL/GenBank/DDBJ whole genome shotgun (WGS) entry which is preliminary data.</text>
</comment>
<evidence type="ECO:0000313" key="2">
    <source>
        <dbReference type="Proteomes" id="UP000601768"/>
    </source>
</evidence>
<reference evidence="1" key="1">
    <citation type="journal article" date="2018" name="Int. J. Syst. Evol. Microbiol.">
        <title>Neptunicella marina gen. nov., sp. nov., isolated from surface seawater.</title>
        <authorList>
            <person name="Liu X."/>
            <person name="Lai Q."/>
            <person name="Du Y."/>
            <person name="Zhang X."/>
            <person name="Liu Z."/>
            <person name="Sun F."/>
            <person name="Shao Z."/>
        </authorList>
    </citation>
    <scope>NUCLEOTIDE SEQUENCE</scope>
    <source>
        <strain evidence="1">S27-2</strain>
    </source>
</reference>
<dbReference type="AlphaFoldDB" id="A0A8J6M0P3"/>
<dbReference type="EMBL" id="JACNEP010000002">
    <property type="protein sequence ID" value="MBC3765038.1"/>
    <property type="molecule type" value="Genomic_DNA"/>
</dbReference>